<evidence type="ECO:0000259" key="5">
    <source>
        <dbReference type="Pfam" id="PF04085"/>
    </source>
</evidence>
<dbReference type="Pfam" id="PF04085">
    <property type="entry name" value="MreC"/>
    <property type="match status" value="1"/>
</dbReference>
<dbReference type="InterPro" id="IPR055342">
    <property type="entry name" value="MreC_beta-barrel_core"/>
</dbReference>
<dbReference type="EMBL" id="VBOS01000208">
    <property type="protein sequence ID" value="TMQ55556.1"/>
    <property type="molecule type" value="Genomic_DNA"/>
</dbReference>
<dbReference type="AlphaFoldDB" id="A0A538SVY4"/>
<evidence type="ECO:0000256" key="3">
    <source>
        <dbReference type="ARBA" id="ARBA00022960"/>
    </source>
</evidence>
<evidence type="ECO:0000313" key="7">
    <source>
        <dbReference type="Proteomes" id="UP000317716"/>
    </source>
</evidence>
<dbReference type="Proteomes" id="UP000317716">
    <property type="component" value="Unassembled WGS sequence"/>
</dbReference>
<comment type="similarity">
    <text evidence="1">Belongs to the MreC family.</text>
</comment>
<dbReference type="GO" id="GO:0005886">
    <property type="term" value="C:plasma membrane"/>
    <property type="evidence" value="ECO:0007669"/>
    <property type="project" value="TreeGrafter"/>
</dbReference>
<dbReference type="InterPro" id="IPR007221">
    <property type="entry name" value="MreC"/>
</dbReference>
<evidence type="ECO:0000256" key="1">
    <source>
        <dbReference type="ARBA" id="ARBA00009369"/>
    </source>
</evidence>
<dbReference type="InterPro" id="IPR042177">
    <property type="entry name" value="Cell/Rod_1"/>
</dbReference>
<evidence type="ECO:0000313" key="6">
    <source>
        <dbReference type="EMBL" id="TMQ55556.1"/>
    </source>
</evidence>
<gene>
    <name evidence="6" type="ORF">E6K72_06200</name>
</gene>
<name>A0A538SVY4_UNCEI</name>
<protein>
    <recommendedName>
        <fullName evidence="2">Cell shape-determining protein MreC</fullName>
    </recommendedName>
    <alternativeName>
        <fullName evidence="4">Cell shape protein MreC</fullName>
    </alternativeName>
</protein>
<keyword evidence="3" id="KW-0133">Cell shape</keyword>
<dbReference type="InterPro" id="IPR042175">
    <property type="entry name" value="Cell/Rod_MreC_2"/>
</dbReference>
<accession>A0A538SVY4</accession>
<proteinExistence type="inferred from homology"/>
<dbReference type="Gene3D" id="2.40.10.350">
    <property type="entry name" value="Rod shape-determining protein MreC, domain 2"/>
    <property type="match status" value="1"/>
</dbReference>
<dbReference type="Gene3D" id="2.40.10.340">
    <property type="entry name" value="Rod shape-determining protein MreC, domain 1"/>
    <property type="match status" value="1"/>
</dbReference>
<evidence type="ECO:0000256" key="4">
    <source>
        <dbReference type="ARBA" id="ARBA00032089"/>
    </source>
</evidence>
<comment type="caution">
    <text evidence="6">The sequence shown here is derived from an EMBL/GenBank/DDBJ whole genome shotgun (WGS) entry which is preliminary data.</text>
</comment>
<evidence type="ECO:0000256" key="2">
    <source>
        <dbReference type="ARBA" id="ARBA00013855"/>
    </source>
</evidence>
<feature type="domain" description="Rod shape-determining protein MreC beta-barrel core" evidence="5">
    <location>
        <begin position="2"/>
        <end position="67"/>
    </location>
</feature>
<sequence>MVLANVPLTDTVHVGQRVLTSGYSLHYPRGLAVGQVVRAVPDASRLMLEVEVAPAVQLSRLRHAFVIPGARRQGLP</sequence>
<dbReference type="GO" id="GO:0008360">
    <property type="term" value="P:regulation of cell shape"/>
    <property type="evidence" value="ECO:0007669"/>
    <property type="project" value="UniProtKB-KW"/>
</dbReference>
<dbReference type="PANTHER" id="PTHR34138">
    <property type="entry name" value="CELL SHAPE-DETERMINING PROTEIN MREC"/>
    <property type="match status" value="1"/>
</dbReference>
<reference evidence="6 7" key="1">
    <citation type="journal article" date="2019" name="Nat. Microbiol.">
        <title>Mediterranean grassland soil C-N compound turnover is dependent on rainfall and depth, and is mediated by genomically divergent microorganisms.</title>
        <authorList>
            <person name="Diamond S."/>
            <person name="Andeer P.F."/>
            <person name="Li Z."/>
            <person name="Crits-Christoph A."/>
            <person name="Burstein D."/>
            <person name="Anantharaman K."/>
            <person name="Lane K.R."/>
            <person name="Thomas B.C."/>
            <person name="Pan C."/>
            <person name="Northen T.R."/>
            <person name="Banfield J.F."/>
        </authorList>
    </citation>
    <scope>NUCLEOTIDE SEQUENCE [LARGE SCALE GENOMIC DNA]</scope>
    <source>
        <strain evidence="6">WS_2</strain>
    </source>
</reference>
<dbReference type="PANTHER" id="PTHR34138:SF1">
    <property type="entry name" value="CELL SHAPE-DETERMINING PROTEIN MREC"/>
    <property type="match status" value="1"/>
</dbReference>
<organism evidence="6 7">
    <name type="scientific">Eiseniibacteriota bacterium</name>
    <dbReference type="NCBI Taxonomy" id="2212470"/>
    <lineage>
        <taxon>Bacteria</taxon>
        <taxon>Candidatus Eiseniibacteriota</taxon>
    </lineage>
</organism>